<dbReference type="InterPro" id="IPR007694">
    <property type="entry name" value="DNA_helicase_DnaB-like_C"/>
</dbReference>
<organism evidence="15 16">
    <name type="scientific">Klebsiella pneumoniae 30684/NJST258_2</name>
    <dbReference type="NCBI Taxonomy" id="1420013"/>
    <lineage>
        <taxon>Bacteria</taxon>
        <taxon>Pseudomonadati</taxon>
        <taxon>Pseudomonadota</taxon>
        <taxon>Gammaproteobacteria</taxon>
        <taxon>Enterobacterales</taxon>
        <taxon>Enterobacteriaceae</taxon>
        <taxon>Klebsiella/Raoultella group</taxon>
        <taxon>Klebsiella</taxon>
        <taxon>Klebsiella pneumoniae complex</taxon>
    </lineage>
</organism>
<keyword evidence="6 13" id="KW-0347">Helicase</keyword>
<dbReference type="PROSITE" id="PS51199">
    <property type="entry name" value="SF4_HELICASE"/>
    <property type="match status" value="1"/>
</dbReference>
<dbReference type="PANTHER" id="PTHR30153">
    <property type="entry name" value="REPLICATIVE DNA HELICASE DNAB"/>
    <property type="match status" value="1"/>
</dbReference>
<dbReference type="PATRIC" id="fig|1420013.3.peg.766"/>
<dbReference type="EC" id="5.6.2.3" evidence="12 13"/>
<keyword evidence="7 13" id="KW-0067">ATP-binding</keyword>
<keyword evidence="9" id="KW-0413">Isomerase</keyword>
<evidence type="ECO:0000256" key="11">
    <source>
        <dbReference type="ARBA" id="ARBA00048954"/>
    </source>
</evidence>
<keyword evidence="8 13" id="KW-0238">DNA-binding</keyword>
<dbReference type="HOGENOM" id="CLU_005373_0_0_6"/>
<dbReference type="InterPro" id="IPR007692">
    <property type="entry name" value="DNA_helicase_DnaB"/>
</dbReference>
<dbReference type="AlphaFoldDB" id="W8UEW7"/>
<dbReference type="InterPro" id="IPR027417">
    <property type="entry name" value="P-loop_NTPase"/>
</dbReference>
<sequence>MAIRFCWYLPASYNSCIRRWGRYPMNNAQRLLPPHSIESEQSVLGGLMLDNDRWDDIATIVSADNFYVRPHQLIFNAMHDLLMQGKPVDLITLSEHLEQRGVLEQVGGFAYLAEMSKNTPSAANIVAYAEYVASYGRQRQLLALGHDIVGQAGDVRTDVAMLIDDIEQRLFAIAEQHEQGGVADLPEAYGQFLDKLEQRCQSQTSVTGTPTGFQDLDEVTSGLQPGDLVLLAGRPSMGKTALGLALCEAALNVNAGPVQVFSLEMPVDQLLARFTAMLGRVPLQHIRSGDLSENEWGRISSAASCLLSWKDRLLIDDSSYLTPTMLRSRVRKSVRQFGHPALILVDYLQLMRSPGQENRTLEIAEISRALKSLAKEMRCPVVALSQLNRDLEKRANKRPNNGDLRDSGALEQDADLIMFVYRDEVYDPQTMDKGTAEIIIGKQRNGPVDTVKVRYQADITRFEDFPSGAYSLGYGRTAE</sequence>
<evidence type="ECO:0000256" key="2">
    <source>
        <dbReference type="ARBA" id="ARBA00022515"/>
    </source>
</evidence>
<evidence type="ECO:0000256" key="9">
    <source>
        <dbReference type="ARBA" id="ARBA00023235"/>
    </source>
</evidence>
<dbReference type="PANTHER" id="PTHR30153:SF2">
    <property type="entry name" value="REPLICATIVE DNA HELICASE"/>
    <property type="match status" value="1"/>
</dbReference>
<feature type="domain" description="SF4 helicase" evidence="14">
    <location>
        <begin position="202"/>
        <end position="469"/>
    </location>
</feature>
<dbReference type="InterPro" id="IPR036185">
    <property type="entry name" value="DNA_heli_DnaB-like_N_sf"/>
</dbReference>
<dbReference type="NCBIfam" id="NF040583">
    <property type="entry name" value="dnaB_SPI-7_type"/>
    <property type="match status" value="1"/>
</dbReference>
<comment type="function">
    <text evidence="10 13">The main replicative DNA helicase, it participates in initiation and elongation during chromosome replication. Travels ahead of the DNA replisome, separating dsDNA into templates for DNA synthesis. A processive ATP-dependent 5'-3' DNA helicase it has DNA-dependent ATPase activity.</text>
</comment>
<dbReference type="InterPro" id="IPR003593">
    <property type="entry name" value="AAA+_ATPase"/>
</dbReference>
<evidence type="ECO:0000256" key="7">
    <source>
        <dbReference type="ARBA" id="ARBA00022840"/>
    </source>
</evidence>
<comment type="catalytic activity">
    <reaction evidence="11 13">
        <text>ATP + H2O = ADP + phosphate + H(+)</text>
        <dbReference type="Rhea" id="RHEA:13065"/>
        <dbReference type="ChEBI" id="CHEBI:15377"/>
        <dbReference type="ChEBI" id="CHEBI:15378"/>
        <dbReference type="ChEBI" id="CHEBI:30616"/>
        <dbReference type="ChEBI" id="CHEBI:43474"/>
        <dbReference type="ChEBI" id="CHEBI:456216"/>
        <dbReference type="EC" id="5.6.2.3"/>
    </reaction>
</comment>
<evidence type="ECO:0000259" key="14">
    <source>
        <dbReference type="PROSITE" id="PS51199"/>
    </source>
</evidence>
<dbReference type="EMBL" id="CP006918">
    <property type="protein sequence ID" value="AHM77585.1"/>
    <property type="molecule type" value="Genomic_DNA"/>
</dbReference>
<evidence type="ECO:0000256" key="4">
    <source>
        <dbReference type="ARBA" id="ARBA00022741"/>
    </source>
</evidence>
<dbReference type="KEGG" id="kps:KPNJ2_00805"/>
<dbReference type="GO" id="GO:0003677">
    <property type="term" value="F:DNA binding"/>
    <property type="evidence" value="ECO:0007669"/>
    <property type="project" value="UniProtKB-UniRule"/>
</dbReference>
<name>W8UEW7_KLEPN</name>
<dbReference type="SMART" id="SM00382">
    <property type="entry name" value="AAA"/>
    <property type="match status" value="1"/>
</dbReference>
<dbReference type="Gene3D" id="1.10.860.10">
    <property type="entry name" value="DNAb Helicase, Chain A"/>
    <property type="match status" value="1"/>
</dbReference>
<protein>
    <recommendedName>
        <fullName evidence="12 13">Replicative DNA helicase</fullName>
        <ecNumber evidence="12 13">5.6.2.3</ecNumber>
    </recommendedName>
</protein>
<dbReference type="Proteomes" id="UP000019586">
    <property type="component" value="Chromosome"/>
</dbReference>
<comment type="similarity">
    <text evidence="1 13">Belongs to the helicase family. DnaB subfamily.</text>
</comment>
<keyword evidence="2 13" id="KW-0639">Primosome</keyword>
<dbReference type="GO" id="GO:0005829">
    <property type="term" value="C:cytosol"/>
    <property type="evidence" value="ECO:0007669"/>
    <property type="project" value="TreeGrafter"/>
</dbReference>
<evidence type="ECO:0000313" key="15">
    <source>
        <dbReference type="EMBL" id="AHM77585.1"/>
    </source>
</evidence>
<evidence type="ECO:0000256" key="6">
    <source>
        <dbReference type="ARBA" id="ARBA00022806"/>
    </source>
</evidence>
<accession>W8UEW7</accession>
<dbReference type="Pfam" id="PF03796">
    <property type="entry name" value="DnaB_C"/>
    <property type="match status" value="1"/>
</dbReference>
<evidence type="ECO:0000256" key="12">
    <source>
        <dbReference type="NCBIfam" id="TIGR00665"/>
    </source>
</evidence>
<keyword evidence="3 13" id="KW-0235">DNA replication</keyword>
<dbReference type="Gene3D" id="3.40.50.300">
    <property type="entry name" value="P-loop containing nucleotide triphosphate hydrolases"/>
    <property type="match status" value="1"/>
</dbReference>
<evidence type="ECO:0000313" key="16">
    <source>
        <dbReference type="Proteomes" id="UP000019586"/>
    </source>
</evidence>
<reference evidence="15 16" key="1">
    <citation type="journal article" date="2014" name="Proc. Natl. Acad. Sci. U.S.A.">
        <title>Molecular dissection of the evolution of carbapenem-resistant multilocus sequence type 258 Klebsiella pneumoniae.</title>
        <authorList>
            <person name="Deleo F.R."/>
            <person name="Chen L."/>
            <person name="Porcella S.F."/>
            <person name="Martens C.A."/>
            <person name="Kobayashi S.D."/>
            <person name="Porter A.R."/>
            <person name="Chavda K.D."/>
            <person name="Jacobs M.R."/>
            <person name="Mathema B."/>
            <person name="Olsen R.J."/>
            <person name="Bonomo R.A."/>
            <person name="Musser J.M."/>
            <person name="Kreiswirth B.N."/>
        </authorList>
    </citation>
    <scope>NUCLEOTIDE SEQUENCE [LARGE SCALE GENOMIC DNA]</scope>
    <source>
        <strain evidence="15">30684/NJST258_2</strain>
    </source>
</reference>
<dbReference type="InterPro" id="IPR016136">
    <property type="entry name" value="DNA_helicase_N/primase_C"/>
</dbReference>
<dbReference type="NCBIfam" id="TIGR00665">
    <property type="entry name" value="DnaB"/>
    <property type="match status" value="1"/>
</dbReference>
<dbReference type="GO" id="GO:1990077">
    <property type="term" value="C:primosome complex"/>
    <property type="evidence" value="ECO:0007669"/>
    <property type="project" value="UniProtKB-UniRule"/>
</dbReference>
<evidence type="ECO:0000256" key="10">
    <source>
        <dbReference type="ARBA" id="ARBA00044932"/>
    </source>
</evidence>
<dbReference type="FunFam" id="1.10.860.10:FF:000001">
    <property type="entry name" value="Replicative DNA helicase"/>
    <property type="match status" value="1"/>
</dbReference>
<dbReference type="Pfam" id="PF00772">
    <property type="entry name" value="DnaB"/>
    <property type="match status" value="1"/>
</dbReference>
<evidence type="ECO:0000256" key="13">
    <source>
        <dbReference type="RuleBase" id="RU362085"/>
    </source>
</evidence>
<dbReference type="GO" id="GO:0006269">
    <property type="term" value="P:DNA replication, synthesis of primer"/>
    <property type="evidence" value="ECO:0007669"/>
    <property type="project" value="UniProtKB-UniRule"/>
</dbReference>
<dbReference type="SUPFAM" id="SSF52540">
    <property type="entry name" value="P-loop containing nucleoside triphosphate hydrolases"/>
    <property type="match status" value="1"/>
</dbReference>
<evidence type="ECO:0000256" key="3">
    <source>
        <dbReference type="ARBA" id="ARBA00022705"/>
    </source>
</evidence>
<gene>
    <name evidence="15" type="ORF">KPNJ2_00805</name>
</gene>
<evidence type="ECO:0000256" key="5">
    <source>
        <dbReference type="ARBA" id="ARBA00022801"/>
    </source>
</evidence>
<keyword evidence="4 13" id="KW-0547">Nucleotide-binding</keyword>
<dbReference type="InterPro" id="IPR007693">
    <property type="entry name" value="DNA_helicase_DnaB-like_N"/>
</dbReference>
<keyword evidence="5 13" id="KW-0378">Hydrolase</keyword>
<dbReference type="CDD" id="cd00984">
    <property type="entry name" value="DnaB_C"/>
    <property type="match status" value="1"/>
</dbReference>
<dbReference type="GO" id="GO:0043139">
    <property type="term" value="F:5'-3' DNA helicase activity"/>
    <property type="evidence" value="ECO:0007669"/>
    <property type="project" value="UniProtKB-EC"/>
</dbReference>
<dbReference type="GO" id="GO:0016887">
    <property type="term" value="F:ATP hydrolysis activity"/>
    <property type="evidence" value="ECO:0007669"/>
    <property type="project" value="RHEA"/>
</dbReference>
<proteinExistence type="inferred from homology"/>
<evidence type="ECO:0000256" key="8">
    <source>
        <dbReference type="ARBA" id="ARBA00023125"/>
    </source>
</evidence>
<dbReference type="SUPFAM" id="SSF48024">
    <property type="entry name" value="N-terminal domain of DnaB helicase"/>
    <property type="match status" value="1"/>
</dbReference>
<evidence type="ECO:0000256" key="1">
    <source>
        <dbReference type="ARBA" id="ARBA00008428"/>
    </source>
</evidence>
<dbReference type="GO" id="GO:0005524">
    <property type="term" value="F:ATP binding"/>
    <property type="evidence" value="ECO:0007669"/>
    <property type="project" value="UniProtKB-UniRule"/>
</dbReference>